<dbReference type="Pfam" id="PF16119">
    <property type="entry name" value="DUF4835"/>
    <property type="match status" value="1"/>
</dbReference>
<keyword evidence="1" id="KW-0732">Signal</keyword>
<dbReference type="EMBL" id="CP040812">
    <property type="protein sequence ID" value="QCY70511.1"/>
    <property type="molecule type" value="Genomic_DNA"/>
</dbReference>
<sequence length="296" mass="33484">MNRILLFLGLIFLPFLVQAQELNCEVVVNADQTGQANLAVFRTMQRSLSEFINQTTWTNRDFEASERINCSVFINITSFDNESFTGTIQVQSSRPVFGSSMVTSVFNFNDEQLDFNYREFEPLVYSQNSYSSNLVSVISFYVYTILGLDADTFELNGGTRFYEEANRVVTTAQQGNMRGWRGSDGNRSRYRLNTDLLSNAFAGYRAALYEYHRVGLDIMHKDTGAGKQAVANAIVGLQDLNQSRPNSLLMRVFFDAKAREIEQIFSGGPQVPVTGVVTALNRIAPNYSENWRRIQP</sequence>
<dbReference type="OrthoDB" id="9773381at2"/>
<accession>A0A5B7X7B0</accession>
<dbReference type="KEGG" id="afla:FHG64_14485"/>
<evidence type="ECO:0000313" key="3">
    <source>
        <dbReference type="Proteomes" id="UP000309016"/>
    </source>
</evidence>
<dbReference type="InterPro" id="IPR032274">
    <property type="entry name" value="DUF4835"/>
</dbReference>
<name>A0A5B7X7B0_9FLAO</name>
<dbReference type="RefSeq" id="WP_139067083.1">
    <property type="nucleotide sequence ID" value="NZ_CP040812.1"/>
</dbReference>
<proteinExistence type="predicted"/>
<feature type="chain" id="PRO_5022658932" evidence="1">
    <location>
        <begin position="20"/>
        <end position="296"/>
    </location>
</feature>
<protein>
    <submittedName>
        <fullName evidence="2">DUF4835 family protein</fullName>
    </submittedName>
</protein>
<dbReference type="AlphaFoldDB" id="A0A5B7X7B0"/>
<evidence type="ECO:0000256" key="1">
    <source>
        <dbReference type="SAM" id="SignalP"/>
    </source>
</evidence>
<dbReference type="Proteomes" id="UP000309016">
    <property type="component" value="Chromosome"/>
</dbReference>
<reference evidence="2 3" key="1">
    <citation type="submission" date="2019-06" db="EMBL/GenBank/DDBJ databases">
        <title>Complete genome sequence of Antarcticibacterium flavum KCTC 52984T from an Antarctic marine sediment.</title>
        <authorList>
            <person name="Lee Y.M."/>
            <person name="Shin S.C."/>
        </authorList>
    </citation>
    <scope>NUCLEOTIDE SEQUENCE [LARGE SCALE GENOMIC DNA]</scope>
    <source>
        <strain evidence="2 3">KCTC 52984</strain>
    </source>
</reference>
<feature type="signal peptide" evidence="1">
    <location>
        <begin position="1"/>
        <end position="19"/>
    </location>
</feature>
<organism evidence="2 3">
    <name type="scientific">Antarcticibacterium flavum</name>
    <dbReference type="NCBI Taxonomy" id="2058175"/>
    <lineage>
        <taxon>Bacteria</taxon>
        <taxon>Pseudomonadati</taxon>
        <taxon>Bacteroidota</taxon>
        <taxon>Flavobacteriia</taxon>
        <taxon>Flavobacteriales</taxon>
        <taxon>Flavobacteriaceae</taxon>
        <taxon>Antarcticibacterium</taxon>
    </lineage>
</organism>
<keyword evidence="3" id="KW-1185">Reference proteome</keyword>
<evidence type="ECO:0000313" key="2">
    <source>
        <dbReference type="EMBL" id="QCY70511.1"/>
    </source>
</evidence>
<gene>
    <name evidence="2" type="ORF">FHG64_14485</name>
</gene>